<accession>A0A2P2PM84</accession>
<organism evidence="2">
    <name type="scientific">Rhizophora mucronata</name>
    <name type="common">Asiatic mangrove</name>
    <dbReference type="NCBI Taxonomy" id="61149"/>
    <lineage>
        <taxon>Eukaryota</taxon>
        <taxon>Viridiplantae</taxon>
        <taxon>Streptophyta</taxon>
        <taxon>Embryophyta</taxon>
        <taxon>Tracheophyta</taxon>
        <taxon>Spermatophyta</taxon>
        <taxon>Magnoliopsida</taxon>
        <taxon>eudicotyledons</taxon>
        <taxon>Gunneridae</taxon>
        <taxon>Pentapetalae</taxon>
        <taxon>rosids</taxon>
        <taxon>fabids</taxon>
        <taxon>Malpighiales</taxon>
        <taxon>Rhizophoraceae</taxon>
        <taxon>Rhizophora</taxon>
    </lineage>
</organism>
<evidence type="ECO:0000256" key="1">
    <source>
        <dbReference type="SAM" id="MobiDB-lite"/>
    </source>
</evidence>
<feature type="compositionally biased region" description="Acidic residues" evidence="1">
    <location>
        <begin position="1"/>
        <end position="17"/>
    </location>
</feature>
<reference evidence="2" key="1">
    <citation type="submission" date="2018-02" db="EMBL/GenBank/DDBJ databases">
        <title>Rhizophora mucronata_Transcriptome.</title>
        <authorList>
            <person name="Meera S.P."/>
            <person name="Sreeshan A."/>
            <person name="Augustine A."/>
        </authorList>
    </citation>
    <scope>NUCLEOTIDE SEQUENCE</scope>
    <source>
        <tissue evidence="2">Leaf</tissue>
    </source>
</reference>
<proteinExistence type="predicted"/>
<dbReference type="AlphaFoldDB" id="A0A2P2PM84"/>
<feature type="region of interest" description="Disordered" evidence="1">
    <location>
        <begin position="1"/>
        <end position="36"/>
    </location>
</feature>
<protein>
    <submittedName>
        <fullName evidence="2">Uncharacterized protein</fullName>
    </submittedName>
</protein>
<name>A0A2P2PM84_RHIMU</name>
<evidence type="ECO:0000313" key="2">
    <source>
        <dbReference type="EMBL" id="MBX55834.1"/>
    </source>
</evidence>
<sequence>MFQVAEEDDNDEMETGIEENAMTKHHNPSVNQGNGKNNIEECLVSVMNIGLSCSTRSPGNRMGMNSTVNKLLGIRDAFLKSNSWKRRMMR</sequence>
<dbReference type="EMBL" id="GGEC01075350">
    <property type="protein sequence ID" value="MBX55834.1"/>
    <property type="molecule type" value="Transcribed_RNA"/>
</dbReference>